<dbReference type="STRING" id="29920.A0A329RYN1"/>
<protein>
    <recommendedName>
        <fullName evidence="1">Reverse transcriptase/retrotransposon-derived protein RNase H-like domain-containing protein</fullName>
    </recommendedName>
</protein>
<dbReference type="EMBL" id="MJFZ01000412">
    <property type="protein sequence ID" value="RAW29691.1"/>
    <property type="molecule type" value="Genomic_DNA"/>
</dbReference>
<dbReference type="InterPro" id="IPR041577">
    <property type="entry name" value="RT_RNaseH_2"/>
</dbReference>
<dbReference type="Proteomes" id="UP000251314">
    <property type="component" value="Unassembled WGS sequence"/>
</dbReference>
<sequence length="119" mass="13118">MDPAKAAAIRDWPLPKTKHEPQSFIGTCVYVSRFCAGFADHVALLTELVKNKRPNDVIVCSGQQKIAFETLKSKLASTPTLAHPDFDASDFAIGGYLFQLDENGHERKIAYGGRKLTKP</sequence>
<dbReference type="SUPFAM" id="SSF56672">
    <property type="entry name" value="DNA/RNA polymerases"/>
    <property type="match status" value="1"/>
</dbReference>
<dbReference type="PANTHER" id="PTHR34072">
    <property type="entry name" value="ENZYMATIC POLYPROTEIN-RELATED"/>
    <property type="match status" value="1"/>
</dbReference>
<feature type="domain" description="Reverse transcriptase/retrotransposon-derived protein RNase H-like" evidence="1">
    <location>
        <begin position="63"/>
        <end position="118"/>
    </location>
</feature>
<accession>A0A329RYN1</accession>
<comment type="caution">
    <text evidence="2">The sequence shown here is derived from an EMBL/GenBank/DDBJ whole genome shotgun (WGS) entry which is preliminary data.</text>
</comment>
<organism evidence="2 3">
    <name type="scientific">Phytophthora cactorum</name>
    <dbReference type="NCBI Taxonomy" id="29920"/>
    <lineage>
        <taxon>Eukaryota</taxon>
        <taxon>Sar</taxon>
        <taxon>Stramenopiles</taxon>
        <taxon>Oomycota</taxon>
        <taxon>Peronosporomycetes</taxon>
        <taxon>Peronosporales</taxon>
        <taxon>Peronosporaceae</taxon>
        <taxon>Phytophthora</taxon>
    </lineage>
</organism>
<dbReference type="OrthoDB" id="123497at2759"/>
<dbReference type="PANTHER" id="PTHR34072:SF52">
    <property type="entry name" value="RIBONUCLEASE H"/>
    <property type="match status" value="1"/>
</dbReference>
<gene>
    <name evidence="2" type="ORF">PC110_g13932</name>
</gene>
<keyword evidence="3" id="KW-1185">Reference proteome</keyword>
<proteinExistence type="predicted"/>
<evidence type="ECO:0000313" key="3">
    <source>
        <dbReference type="Proteomes" id="UP000251314"/>
    </source>
</evidence>
<dbReference type="Pfam" id="PF17919">
    <property type="entry name" value="RT_RNaseH_2"/>
    <property type="match status" value="1"/>
</dbReference>
<dbReference type="Gene3D" id="3.30.70.270">
    <property type="match status" value="1"/>
</dbReference>
<evidence type="ECO:0000259" key="1">
    <source>
        <dbReference type="Pfam" id="PF17919"/>
    </source>
</evidence>
<name>A0A329RYN1_9STRA</name>
<dbReference type="InterPro" id="IPR043502">
    <property type="entry name" value="DNA/RNA_pol_sf"/>
</dbReference>
<dbReference type="InterPro" id="IPR043128">
    <property type="entry name" value="Rev_trsase/Diguanyl_cyclase"/>
</dbReference>
<dbReference type="AlphaFoldDB" id="A0A329RYN1"/>
<evidence type="ECO:0000313" key="2">
    <source>
        <dbReference type="EMBL" id="RAW29691.1"/>
    </source>
</evidence>
<dbReference type="VEuPathDB" id="FungiDB:PC110_g13932"/>
<reference evidence="2 3" key="1">
    <citation type="submission" date="2018-01" db="EMBL/GenBank/DDBJ databases">
        <title>Draft genome of the strawberry crown rot pathogen Phytophthora cactorum.</title>
        <authorList>
            <person name="Armitage A.D."/>
            <person name="Lysoe E."/>
            <person name="Nellist C.F."/>
            <person name="Harrison R.J."/>
            <person name="Brurberg M.B."/>
        </authorList>
    </citation>
    <scope>NUCLEOTIDE SEQUENCE [LARGE SCALE GENOMIC DNA]</scope>
    <source>
        <strain evidence="2 3">10300</strain>
    </source>
</reference>